<dbReference type="PANTHER" id="PTHR38733">
    <property type="entry name" value="PROTEIN MCRC"/>
    <property type="match status" value="1"/>
</dbReference>
<evidence type="ECO:0000313" key="1">
    <source>
        <dbReference type="EMBL" id="APT91638.1"/>
    </source>
</evidence>
<dbReference type="InterPro" id="IPR019292">
    <property type="entry name" value="McrC"/>
</dbReference>
<sequence length="386" mass="42678">MPEGLPAGNPSRHVPLRSLWLLQMYASDAYASGSINDGLVEETDEELPALLAQMLCKNVEDRLRRDLSVGFTRTTGTLYRVRGKIDVDATARKMLLEQGKVRCQFNDLTFDNQINRFILRALMHSEKLLTFLGEKAIAGRCRRLSRVLINAGVRQERNASAPAVRLAPEDRKPVNTARLLLDLLIPSRGAGMTVFKRVEMSEDHLRRLFEKALLGLYALHLEPLGWKVRPPMEMRWPVEVGSTARIPVMRTDIVLQSPHGGSVILDAKFANMATAAGNHHANKLKAPHLYQIFSYVLSFASIHPESPVSGAVLYAALGQAQDFPPVQTFTSHGHHFAFGALDLEASPRDIRTAALDFAIAADRSVGSVSGHPGRLETGSRTYFLSV</sequence>
<dbReference type="Pfam" id="PF10117">
    <property type="entry name" value="McrBC"/>
    <property type="match status" value="1"/>
</dbReference>
<name>A0A1L7D0N4_9CORY</name>
<dbReference type="KEGG" id="cpho:CPHO_00370"/>
<organism evidence="1 2">
    <name type="scientific">Corynebacterium phocae</name>
    <dbReference type="NCBI Taxonomy" id="161895"/>
    <lineage>
        <taxon>Bacteria</taxon>
        <taxon>Bacillati</taxon>
        <taxon>Actinomycetota</taxon>
        <taxon>Actinomycetes</taxon>
        <taxon>Mycobacteriales</taxon>
        <taxon>Corynebacteriaceae</taxon>
        <taxon>Corynebacterium</taxon>
    </lineage>
</organism>
<accession>A0A1L7D0N4</accession>
<reference evidence="1 2" key="1">
    <citation type="submission" date="2014-08" db="EMBL/GenBank/DDBJ databases">
        <title>Complete genome sequence of Corynebacterium phocae M408/89/1(T)(=DSM 44612(T)), isolated from the common seal (Phoca vitulina).</title>
        <authorList>
            <person name="Ruckert C."/>
            <person name="Albersmeier A."/>
            <person name="Winkler A."/>
            <person name="Kalinowski J."/>
        </authorList>
    </citation>
    <scope>NUCLEOTIDE SEQUENCE [LARGE SCALE GENOMIC DNA]</scope>
    <source>
        <strain evidence="1 2">M408/89/1</strain>
    </source>
</reference>
<dbReference type="EMBL" id="CP009249">
    <property type="protein sequence ID" value="APT91638.1"/>
    <property type="molecule type" value="Genomic_DNA"/>
</dbReference>
<dbReference type="OrthoDB" id="9786961at2"/>
<evidence type="ECO:0008006" key="3">
    <source>
        <dbReference type="Google" id="ProtNLM"/>
    </source>
</evidence>
<dbReference type="Proteomes" id="UP000185491">
    <property type="component" value="Chromosome"/>
</dbReference>
<dbReference type="PANTHER" id="PTHR38733:SF1">
    <property type="entry name" value="TYPE IV METHYL-DIRECTED RESTRICTION ENZYME ECOKMCRBC"/>
    <property type="match status" value="1"/>
</dbReference>
<proteinExistence type="predicted"/>
<dbReference type="AlphaFoldDB" id="A0A1L7D0N4"/>
<gene>
    <name evidence="1" type="ORF">CPHO_00370</name>
</gene>
<dbReference type="REBASE" id="182363">
    <property type="entry name" value="Cph44612McrBCP"/>
</dbReference>
<keyword evidence="2" id="KW-1185">Reference proteome</keyword>
<protein>
    <recommendedName>
        <fullName evidence="3">Restriction endonuclease</fullName>
    </recommendedName>
</protein>
<evidence type="ECO:0000313" key="2">
    <source>
        <dbReference type="Proteomes" id="UP000185491"/>
    </source>
</evidence>